<dbReference type="Proteomes" id="UP000214747">
    <property type="component" value="Unassembled WGS sequence"/>
</dbReference>
<dbReference type="PRINTS" id="PR00033">
    <property type="entry name" value="HTHASNC"/>
</dbReference>
<keyword evidence="3" id="KW-0804">Transcription</keyword>
<dbReference type="SUPFAM" id="SSF54909">
    <property type="entry name" value="Dimeric alpha+beta barrel"/>
    <property type="match status" value="1"/>
</dbReference>
<feature type="domain" description="HTH asnC-type" evidence="4">
    <location>
        <begin position="3"/>
        <end position="64"/>
    </location>
</feature>
<comment type="caution">
    <text evidence="5">The sequence shown here is derived from an EMBL/GenBank/DDBJ whole genome shotgun (WGS) entry which is preliminary data.</text>
</comment>
<dbReference type="InterPro" id="IPR011008">
    <property type="entry name" value="Dimeric_a/b-barrel"/>
</dbReference>
<keyword evidence="6" id="KW-1185">Reference proteome</keyword>
<dbReference type="Pfam" id="PF13412">
    <property type="entry name" value="HTH_24"/>
    <property type="match status" value="1"/>
</dbReference>
<evidence type="ECO:0000256" key="2">
    <source>
        <dbReference type="ARBA" id="ARBA00023125"/>
    </source>
</evidence>
<protein>
    <submittedName>
        <fullName evidence="5">AsnC family transcriptional regulator</fullName>
    </submittedName>
</protein>
<dbReference type="InterPro" id="IPR036388">
    <property type="entry name" value="WH-like_DNA-bd_sf"/>
</dbReference>
<dbReference type="EMBL" id="NJGV01000008">
    <property type="protein sequence ID" value="OWY34780.1"/>
    <property type="molecule type" value="Genomic_DNA"/>
</dbReference>
<dbReference type="PROSITE" id="PS50956">
    <property type="entry name" value="HTH_ASNC_2"/>
    <property type="match status" value="1"/>
</dbReference>
<evidence type="ECO:0000259" key="4">
    <source>
        <dbReference type="PROSITE" id="PS50956"/>
    </source>
</evidence>
<dbReference type="InterPro" id="IPR019885">
    <property type="entry name" value="Tscrpt_reg_HTH_AsnC-type_CS"/>
</dbReference>
<dbReference type="GO" id="GO:0005829">
    <property type="term" value="C:cytosol"/>
    <property type="evidence" value="ECO:0007669"/>
    <property type="project" value="TreeGrafter"/>
</dbReference>
<dbReference type="GO" id="GO:0043200">
    <property type="term" value="P:response to amino acid"/>
    <property type="evidence" value="ECO:0007669"/>
    <property type="project" value="TreeGrafter"/>
</dbReference>
<proteinExistence type="predicted"/>
<dbReference type="SMART" id="SM00344">
    <property type="entry name" value="HTH_ASNC"/>
    <property type="match status" value="1"/>
</dbReference>
<evidence type="ECO:0000256" key="1">
    <source>
        <dbReference type="ARBA" id="ARBA00023015"/>
    </source>
</evidence>
<accession>A0A225SV14</accession>
<dbReference type="InterPro" id="IPR011991">
    <property type="entry name" value="ArsR-like_HTH"/>
</dbReference>
<evidence type="ECO:0000256" key="3">
    <source>
        <dbReference type="ARBA" id="ARBA00023163"/>
    </source>
</evidence>
<dbReference type="SUPFAM" id="SSF46785">
    <property type="entry name" value="Winged helix' DNA-binding domain"/>
    <property type="match status" value="1"/>
</dbReference>
<dbReference type="RefSeq" id="WP_088755129.1">
    <property type="nucleotide sequence ID" value="NZ_JARJFG010000011.1"/>
</dbReference>
<gene>
    <name evidence="5" type="ORF">CEJ45_10830</name>
</gene>
<dbReference type="GO" id="GO:0006355">
    <property type="term" value="P:regulation of DNA-templated transcription"/>
    <property type="evidence" value="ECO:0007669"/>
    <property type="project" value="UniProtKB-ARBA"/>
</dbReference>
<dbReference type="AlphaFoldDB" id="A0A225SV14"/>
<evidence type="ECO:0000313" key="5">
    <source>
        <dbReference type="EMBL" id="OWY34780.1"/>
    </source>
</evidence>
<dbReference type="Pfam" id="PF01037">
    <property type="entry name" value="AsnC_trans_reg"/>
    <property type="match status" value="1"/>
</dbReference>
<keyword evidence="1" id="KW-0805">Transcription regulation</keyword>
<dbReference type="CDD" id="cd00090">
    <property type="entry name" value="HTH_ARSR"/>
    <property type="match status" value="1"/>
</dbReference>
<dbReference type="InterPro" id="IPR019888">
    <property type="entry name" value="Tscrpt_reg_AsnC-like"/>
</dbReference>
<dbReference type="PROSITE" id="PS00519">
    <property type="entry name" value="HTH_ASNC_1"/>
    <property type="match status" value="1"/>
</dbReference>
<dbReference type="PANTHER" id="PTHR30154:SF34">
    <property type="entry name" value="TRANSCRIPTIONAL REGULATOR AZLB"/>
    <property type="match status" value="1"/>
</dbReference>
<name>A0A225SV14_9BURK</name>
<dbReference type="Gene3D" id="3.30.70.920">
    <property type="match status" value="1"/>
</dbReference>
<dbReference type="InterPro" id="IPR019887">
    <property type="entry name" value="Tscrpt_reg_AsnC/Lrp_C"/>
</dbReference>
<keyword evidence="2" id="KW-0238">DNA-binding</keyword>
<dbReference type="Gene3D" id="1.10.10.10">
    <property type="entry name" value="Winged helix-like DNA-binding domain superfamily/Winged helix DNA-binding domain"/>
    <property type="match status" value="1"/>
</dbReference>
<dbReference type="PANTHER" id="PTHR30154">
    <property type="entry name" value="LEUCINE-RESPONSIVE REGULATORY PROTEIN"/>
    <property type="match status" value="1"/>
</dbReference>
<organism evidence="5 6">
    <name type="scientific">Herbaspirillum aquaticum</name>
    <dbReference type="NCBI Taxonomy" id="568783"/>
    <lineage>
        <taxon>Bacteria</taxon>
        <taxon>Pseudomonadati</taxon>
        <taxon>Pseudomonadota</taxon>
        <taxon>Betaproteobacteria</taxon>
        <taxon>Burkholderiales</taxon>
        <taxon>Oxalobacteraceae</taxon>
        <taxon>Herbaspirillum</taxon>
    </lineage>
</organism>
<dbReference type="GO" id="GO:0043565">
    <property type="term" value="F:sequence-specific DNA binding"/>
    <property type="evidence" value="ECO:0007669"/>
    <property type="project" value="InterPro"/>
</dbReference>
<dbReference type="InterPro" id="IPR000485">
    <property type="entry name" value="AsnC-type_HTH_dom"/>
</dbReference>
<evidence type="ECO:0000313" key="6">
    <source>
        <dbReference type="Proteomes" id="UP000214747"/>
    </source>
</evidence>
<dbReference type="InterPro" id="IPR036390">
    <property type="entry name" value="WH_DNA-bd_sf"/>
</dbReference>
<reference evidence="5 6" key="1">
    <citation type="journal article" date="2010" name="Int. J. Syst. Evol. Microbiol.">
        <title>Reclassification of Herbaspirillum putei as a later heterotypic synonym of Herbaspirillum huttiense, with the description of H. huttiense subsp. huttiense subsp. nov. and H. huttiense subsp. putei subsp. nov., comb. nov., and description of Herbaspirillum aquaticum sp. nov.</title>
        <authorList>
            <person name="Dobritsa A.P."/>
            <person name="Reddy M.C."/>
            <person name="Samadpour M."/>
        </authorList>
    </citation>
    <scope>NUCLEOTIDE SEQUENCE [LARGE SCALE GENOMIC DNA]</scope>
    <source>
        <strain evidence="5 6">IEH 4430</strain>
    </source>
</reference>
<sequence length="156" mass="17573">MTLDKFNIQILRALQENAHLTIQELSERVGLSPTPCARRVKQMEEDGIIKRYVALVDGPKIGLGLTAFIHVRLRTQSKKAVDAFEAAIRNMSEIMTCHLVTGNYDYLLMLRVESVDACRKFIRDRLIIIDSVGETETSISLEETKLTTALPLPGHH</sequence>